<evidence type="ECO:0000313" key="2">
    <source>
        <dbReference type="EMBL" id="KAK7275184.1"/>
    </source>
</evidence>
<reference evidence="2 3" key="1">
    <citation type="submission" date="2024-01" db="EMBL/GenBank/DDBJ databases">
        <title>The genomes of 5 underutilized Papilionoideae crops provide insights into root nodulation and disease resistanc.</title>
        <authorList>
            <person name="Yuan L."/>
        </authorList>
    </citation>
    <scope>NUCLEOTIDE SEQUENCE [LARGE SCALE GENOMIC DNA]</scope>
    <source>
        <strain evidence="2">ZHUSHIDOU_FW_LH</strain>
        <tissue evidence="2">Leaf</tissue>
    </source>
</reference>
<evidence type="ECO:0000256" key="1">
    <source>
        <dbReference type="SAM" id="Phobius"/>
    </source>
</evidence>
<keyword evidence="1" id="KW-1133">Transmembrane helix</keyword>
<protein>
    <submittedName>
        <fullName evidence="2">Uncharacterized protein</fullName>
    </submittedName>
</protein>
<dbReference type="Proteomes" id="UP001372338">
    <property type="component" value="Unassembled WGS sequence"/>
</dbReference>
<organism evidence="2 3">
    <name type="scientific">Crotalaria pallida</name>
    <name type="common">Smooth rattlebox</name>
    <name type="synonym">Crotalaria striata</name>
    <dbReference type="NCBI Taxonomy" id="3830"/>
    <lineage>
        <taxon>Eukaryota</taxon>
        <taxon>Viridiplantae</taxon>
        <taxon>Streptophyta</taxon>
        <taxon>Embryophyta</taxon>
        <taxon>Tracheophyta</taxon>
        <taxon>Spermatophyta</taxon>
        <taxon>Magnoliopsida</taxon>
        <taxon>eudicotyledons</taxon>
        <taxon>Gunneridae</taxon>
        <taxon>Pentapetalae</taxon>
        <taxon>rosids</taxon>
        <taxon>fabids</taxon>
        <taxon>Fabales</taxon>
        <taxon>Fabaceae</taxon>
        <taxon>Papilionoideae</taxon>
        <taxon>50 kb inversion clade</taxon>
        <taxon>genistoids sensu lato</taxon>
        <taxon>core genistoids</taxon>
        <taxon>Crotalarieae</taxon>
        <taxon>Crotalaria</taxon>
    </lineage>
</organism>
<proteinExistence type="predicted"/>
<sequence length="105" mass="12247">MERAMNINNVEDVNRDDPIVKLNAIDMEEDDITNVDMPCQMQIINHGLQELQRRQHMGVVVLLCYVAHALHLLQLLSTHFPTRVGDVSLRRERRRRDRYIPSSTA</sequence>
<keyword evidence="3" id="KW-1185">Reference proteome</keyword>
<name>A0AAN9IEB7_CROPI</name>
<accession>A0AAN9IEB7</accession>
<dbReference type="AlphaFoldDB" id="A0AAN9IEB7"/>
<keyword evidence="1" id="KW-0472">Membrane</keyword>
<dbReference type="EMBL" id="JAYWIO010000003">
    <property type="protein sequence ID" value="KAK7275184.1"/>
    <property type="molecule type" value="Genomic_DNA"/>
</dbReference>
<feature type="transmembrane region" description="Helical" evidence="1">
    <location>
        <begin position="57"/>
        <end position="76"/>
    </location>
</feature>
<comment type="caution">
    <text evidence="2">The sequence shown here is derived from an EMBL/GenBank/DDBJ whole genome shotgun (WGS) entry which is preliminary data.</text>
</comment>
<keyword evidence="1" id="KW-0812">Transmembrane</keyword>
<evidence type="ECO:0000313" key="3">
    <source>
        <dbReference type="Proteomes" id="UP001372338"/>
    </source>
</evidence>
<gene>
    <name evidence="2" type="ORF">RIF29_16293</name>
</gene>